<dbReference type="Pfam" id="PF00872">
    <property type="entry name" value="Transposase_mut"/>
    <property type="match status" value="1"/>
</dbReference>
<dbReference type="NCBIfam" id="NF033543">
    <property type="entry name" value="transpos_IS256"/>
    <property type="match status" value="1"/>
</dbReference>
<dbReference type="PANTHER" id="PTHR33217:SF8">
    <property type="entry name" value="MUTATOR FAMILY TRANSPOSASE"/>
    <property type="match status" value="1"/>
</dbReference>
<evidence type="ECO:0000256" key="2">
    <source>
        <dbReference type="ARBA" id="ARBA00010961"/>
    </source>
</evidence>
<feature type="compositionally biased region" description="Basic and acidic residues" evidence="7">
    <location>
        <begin position="50"/>
        <end position="62"/>
    </location>
</feature>
<dbReference type="InterPro" id="IPR001207">
    <property type="entry name" value="Transposase_mutator"/>
</dbReference>
<dbReference type="RefSeq" id="WP_053180921.1">
    <property type="nucleotide sequence ID" value="NZ_LGIA01000068.1"/>
</dbReference>
<dbReference type="Proteomes" id="UP000036958">
    <property type="component" value="Unassembled WGS sequence"/>
</dbReference>
<evidence type="ECO:0000256" key="3">
    <source>
        <dbReference type="ARBA" id="ARBA00022578"/>
    </source>
</evidence>
<keyword evidence="6" id="KW-0814">Transposable element</keyword>
<dbReference type="GO" id="GO:0004803">
    <property type="term" value="F:transposase activity"/>
    <property type="evidence" value="ECO:0007669"/>
    <property type="project" value="UniProtKB-UniRule"/>
</dbReference>
<proteinExistence type="inferred from homology"/>
<organism evidence="8 9">
    <name type="scientific">Sunxiuqinia dokdonensis</name>
    <dbReference type="NCBI Taxonomy" id="1409788"/>
    <lineage>
        <taxon>Bacteria</taxon>
        <taxon>Pseudomonadati</taxon>
        <taxon>Bacteroidota</taxon>
        <taxon>Bacteroidia</taxon>
        <taxon>Marinilabiliales</taxon>
        <taxon>Prolixibacteraceae</taxon>
        <taxon>Sunxiuqinia</taxon>
    </lineage>
</organism>
<dbReference type="PATRIC" id="fig|1409788.3.peg.1371"/>
<name>A0A0L8VBH2_9BACT</name>
<dbReference type="EMBL" id="LGIA01000068">
    <property type="protein sequence ID" value="KOH45835.1"/>
    <property type="molecule type" value="Genomic_DNA"/>
</dbReference>
<comment type="function">
    <text evidence="1 6">Required for the transposition of the insertion element.</text>
</comment>
<reference evidence="9" key="1">
    <citation type="submission" date="2015-07" db="EMBL/GenBank/DDBJ databases">
        <title>Genome sequencing of Sunxiuqinia dokdonensis strain SK.</title>
        <authorList>
            <person name="Ahn S."/>
            <person name="Kim B.-C."/>
        </authorList>
    </citation>
    <scope>NUCLEOTIDE SEQUENCE [LARGE SCALE GENOMIC DNA]</scope>
    <source>
        <strain evidence="9">SK</strain>
    </source>
</reference>
<dbReference type="GO" id="GO:0003677">
    <property type="term" value="F:DNA binding"/>
    <property type="evidence" value="ECO:0007669"/>
    <property type="project" value="UniProtKB-UniRule"/>
</dbReference>
<evidence type="ECO:0000256" key="4">
    <source>
        <dbReference type="ARBA" id="ARBA00023125"/>
    </source>
</evidence>
<gene>
    <name evidence="8" type="ORF">NC99_13490</name>
</gene>
<accession>A0A0L8VBH2</accession>
<evidence type="ECO:0000313" key="9">
    <source>
        <dbReference type="Proteomes" id="UP000036958"/>
    </source>
</evidence>
<keyword evidence="3 6" id="KW-0815">Transposition</keyword>
<evidence type="ECO:0000256" key="7">
    <source>
        <dbReference type="SAM" id="MobiDB-lite"/>
    </source>
</evidence>
<comment type="caution">
    <text evidence="8">The sequence shown here is derived from an EMBL/GenBank/DDBJ whole genome shotgun (WGS) entry which is preliminary data.</text>
</comment>
<feature type="region of interest" description="Disordered" evidence="7">
    <location>
        <begin position="50"/>
        <end position="84"/>
    </location>
</feature>
<dbReference type="AlphaFoldDB" id="A0A0L8VBH2"/>
<evidence type="ECO:0000313" key="8">
    <source>
        <dbReference type="EMBL" id="KOH45835.1"/>
    </source>
</evidence>
<sequence>MGKEKFDYEKFKKEAIEGLLSGKGMSGSDNVLLPLFKDFLEGALDGEMDTHLKDSEEPDRRNGHNRKRVKTDQGSFELETPRDRNGDFEPELIRKRQTVIGEAFENRILSLYAKGLSYADIQGHLLDLYGMDVSVGKLSAITDKVIPLIQQWQGRRLEAVYSIIWLDAMHFKVRENGQVVSKAVYIILGYTMEGQKDLLGMYISERESARFWLNVLTDLQNRGLQDILIACMDNLKGFTEAVESLFPQADIQLCIIHQIRNSFKYVTWKDRKEFNQELKLIYQASNLAEAELSMNQFEEKWKQKYPLVIKSWRNNWHYLTRFFDYSKHLRRIMYTTNTIEGFNRQIRRVTKRKGAFSSDMALMKILYLAQQEITKQWKSKPPYWGQVKQELIIKFEERCGQVT</sequence>
<comment type="similarity">
    <text evidence="2 6">Belongs to the transposase mutator family.</text>
</comment>
<protein>
    <recommendedName>
        <fullName evidence="6">Mutator family transposase</fullName>
    </recommendedName>
</protein>
<dbReference type="OrthoDB" id="9779930at2"/>
<keyword evidence="4 6" id="KW-0238">DNA-binding</keyword>
<keyword evidence="9" id="KW-1185">Reference proteome</keyword>
<keyword evidence="5 6" id="KW-0233">DNA recombination</keyword>
<evidence type="ECO:0000256" key="5">
    <source>
        <dbReference type="ARBA" id="ARBA00023172"/>
    </source>
</evidence>
<evidence type="ECO:0000256" key="1">
    <source>
        <dbReference type="ARBA" id="ARBA00002190"/>
    </source>
</evidence>
<dbReference type="PANTHER" id="PTHR33217">
    <property type="entry name" value="TRANSPOSASE FOR INSERTION SEQUENCE ELEMENT IS1081"/>
    <property type="match status" value="1"/>
</dbReference>
<dbReference type="STRING" id="1409788.NC99_13490"/>
<evidence type="ECO:0000256" key="6">
    <source>
        <dbReference type="RuleBase" id="RU365089"/>
    </source>
</evidence>
<dbReference type="GO" id="GO:0006313">
    <property type="term" value="P:DNA transposition"/>
    <property type="evidence" value="ECO:0007669"/>
    <property type="project" value="UniProtKB-UniRule"/>
</dbReference>